<dbReference type="Proteomes" id="UP001168877">
    <property type="component" value="Unassembled WGS sequence"/>
</dbReference>
<evidence type="ECO:0000256" key="1">
    <source>
        <dbReference type="ARBA" id="ARBA00007626"/>
    </source>
</evidence>
<protein>
    <recommendedName>
        <fullName evidence="6">Pentatricopeptide repeat-containing protein</fullName>
    </recommendedName>
</protein>
<keyword evidence="2" id="KW-0677">Repeat</keyword>
<dbReference type="EMBL" id="JAUESC010000381">
    <property type="protein sequence ID" value="KAK0591065.1"/>
    <property type="molecule type" value="Genomic_DNA"/>
</dbReference>
<dbReference type="InterPro" id="IPR050872">
    <property type="entry name" value="PPR_P_subfamily"/>
</dbReference>
<proteinExistence type="inferred from homology"/>
<dbReference type="InterPro" id="IPR002885">
    <property type="entry name" value="PPR_rpt"/>
</dbReference>
<evidence type="ECO:0008006" key="6">
    <source>
        <dbReference type="Google" id="ProtNLM"/>
    </source>
</evidence>
<dbReference type="Gene3D" id="1.25.40.10">
    <property type="entry name" value="Tetratricopeptide repeat domain"/>
    <property type="match status" value="1"/>
</dbReference>
<dbReference type="InterPro" id="IPR011990">
    <property type="entry name" value="TPR-like_helical_dom_sf"/>
</dbReference>
<gene>
    <name evidence="4" type="ORF">LWI29_035196</name>
</gene>
<comment type="similarity">
    <text evidence="1">Belongs to the PPR family. P subfamily.</text>
</comment>
<feature type="repeat" description="PPR" evidence="3">
    <location>
        <begin position="36"/>
        <end position="70"/>
    </location>
</feature>
<dbReference type="PROSITE" id="PS51375">
    <property type="entry name" value="PPR"/>
    <property type="match status" value="1"/>
</dbReference>
<dbReference type="Pfam" id="PF13041">
    <property type="entry name" value="PPR_2"/>
    <property type="match status" value="1"/>
</dbReference>
<evidence type="ECO:0000313" key="5">
    <source>
        <dbReference type="Proteomes" id="UP001168877"/>
    </source>
</evidence>
<keyword evidence="5" id="KW-1185">Reference proteome</keyword>
<dbReference type="PANTHER" id="PTHR46128">
    <property type="entry name" value="MITOCHONDRIAL GROUP I INTRON SPLICING FACTOR CCM1"/>
    <property type="match status" value="1"/>
</dbReference>
<reference evidence="4" key="1">
    <citation type="journal article" date="2022" name="Plant J.">
        <title>Strategies of tolerance reflected in two North American maple genomes.</title>
        <authorList>
            <person name="McEvoy S.L."/>
            <person name="Sezen U.U."/>
            <person name="Trouern-Trend A."/>
            <person name="McMahon S.M."/>
            <person name="Schaberg P.G."/>
            <person name="Yang J."/>
            <person name="Wegrzyn J.L."/>
            <person name="Swenson N.G."/>
        </authorList>
    </citation>
    <scope>NUCLEOTIDE SEQUENCE</scope>
    <source>
        <strain evidence="4">NS2018</strain>
    </source>
</reference>
<organism evidence="4 5">
    <name type="scientific">Acer saccharum</name>
    <name type="common">Sugar maple</name>
    <dbReference type="NCBI Taxonomy" id="4024"/>
    <lineage>
        <taxon>Eukaryota</taxon>
        <taxon>Viridiplantae</taxon>
        <taxon>Streptophyta</taxon>
        <taxon>Embryophyta</taxon>
        <taxon>Tracheophyta</taxon>
        <taxon>Spermatophyta</taxon>
        <taxon>Magnoliopsida</taxon>
        <taxon>eudicotyledons</taxon>
        <taxon>Gunneridae</taxon>
        <taxon>Pentapetalae</taxon>
        <taxon>rosids</taxon>
        <taxon>malvids</taxon>
        <taxon>Sapindales</taxon>
        <taxon>Sapindaceae</taxon>
        <taxon>Hippocastanoideae</taxon>
        <taxon>Acereae</taxon>
        <taxon>Acer</taxon>
    </lineage>
</organism>
<reference evidence="4" key="2">
    <citation type="submission" date="2023-06" db="EMBL/GenBank/DDBJ databases">
        <authorList>
            <person name="Swenson N.G."/>
            <person name="Wegrzyn J.L."/>
            <person name="Mcevoy S.L."/>
        </authorList>
    </citation>
    <scope>NUCLEOTIDE SEQUENCE</scope>
    <source>
        <strain evidence="4">NS2018</strain>
        <tissue evidence="4">Leaf</tissue>
    </source>
</reference>
<comment type="caution">
    <text evidence="4">The sequence shown here is derived from an EMBL/GenBank/DDBJ whole genome shotgun (WGS) entry which is preliminary data.</text>
</comment>
<dbReference type="AlphaFoldDB" id="A0AA39SIW6"/>
<evidence type="ECO:0000256" key="2">
    <source>
        <dbReference type="ARBA" id="ARBA00022737"/>
    </source>
</evidence>
<evidence type="ECO:0000313" key="4">
    <source>
        <dbReference type="EMBL" id="KAK0591065.1"/>
    </source>
</evidence>
<name>A0AA39SIW6_ACESA</name>
<dbReference type="PANTHER" id="PTHR46128:SF211">
    <property type="entry name" value="PENTACOTRIPEPTIDE-REPEAT REGION OF PRORP DOMAIN-CONTAINING PROTEIN"/>
    <property type="match status" value="1"/>
</dbReference>
<accession>A0AA39SIW6</accession>
<sequence>MPQPFQLFITGQCVRKNSENAFQLYKSMIKSSFHPNKHTFKMLTSTFCKNEDFDGAIQIMQEMIERCMALDTCVLSELYSGLCWCGNDQLAMKLLNEIEIKCLLPVGFDKARTINSKPQNHDKEIGYNPFKVVLTPSTVLTTELFQGHSCRTNYGNESEKGRCTNALLLILLD</sequence>
<dbReference type="NCBIfam" id="TIGR00756">
    <property type="entry name" value="PPR"/>
    <property type="match status" value="1"/>
</dbReference>
<evidence type="ECO:0000256" key="3">
    <source>
        <dbReference type="PROSITE-ProRule" id="PRU00708"/>
    </source>
</evidence>